<accession>A0A8B8HJV8</accession>
<evidence type="ECO:0000256" key="4">
    <source>
        <dbReference type="ARBA" id="ARBA00022679"/>
    </source>
</evidence>
<evidence type="ECO:0000256" key="6">
    <source>
        <dbReference type="ARBA" id="ARBA00022777"/>
    </source>
</evidence>
<dbReference type="GO" id="GO:0005524">
    <property type="term" value="F:ATP binding"/>
    <property type="evidence" value="ECO:0007669"/>
    <property type="project" value="UniProtKB-UniRule"/>
</dbReference>
<evidence type="ECO:0000256" key="9">
    <source>
        <dbReference type="ARBA" id="ARBA00048679"/>
    </source>
</evidence>
<dbReference type="SMART" id="SM00220">
    <property type="entry name" value="S_TKc"/>
    <property type="match status" value="1"/>
</dbReference>
<evidence type="ECO:0000313" key="14">
    <source>
        <dbReference type="RefSeq" id="XP_026485124.2"/>
    </source>
</evidence>
<name>A0A8B8HJV8_VANTA</name>
<dbReference type="InterPro" id="IPR011009">
    <property type="entry name" value="Kinase-like_dom_sf"/>
</dbReference>
<comment type="catalytic activity">
    <reaction evidence="9">
        <text>L-seryl-[protein] + ATP = O-phospho-L-seryl-[protein] + ADP + H(+)</text>
        <dbReference type="Rhea" id="RHEA:17989"/>
        <dbReference type="Rhea" id="RHEA-COMP:9863"/>
        <dbReference type="Rhea" id="RHEA-COMP:11604"/>
        <dbReference type="ChEBI" id="CHEBI:15378"/>
        <dbReference type="ChEBI" id="CHEBI:29999"/>
        <dbReference type="ChEBI" id="CHEBI:30616"/>
        <dbReference type="ChEBI" id="CHEBI:83421"/>
        <dbReference type="ChEBI" id="CHEBI:456216"/>
        <dbReference type="EC" id="2.7.11.1"/>
    </reaction>
</comment>
<keyword evidence="13" id="KW-1185">Reference proteome</keyword>
<feature type="binding site" evidence="10">
    <location>
        <position position="40"/>
    </location>
    <ligand>
        <name>ATP</name>
        <dbReference type="ChEBI" id="CHEBI:30616"/>
    </ligand>
</feature>
<dbReference type="GO" id="GO:0005737">
    <property type="term" value="C:cytoplasm"/>
    <property type="evidence" value="ECO:0007669"/>
    <property type="project" value="TreeGrafter"/>
</dbReference>
<keyword evidence="5 10" id="KW-0547">Nucleotide-binding</keyword>
<evidence type="ECO:0000256" key="2">
    <source>
        <dbReference type="ARBA" id="ARBA00012513"/>
    </source>
</evidence>
<dbReference type="SUPFAM" id="SSF56112">
    <property type="entry name" value="Protein kinase-like (PK-like)"/>
    <property type="match status" value="1"/>
</dbReference>
<comment type="catalytic activity">
    <reaction evidence="8">
        <text>L-threonyl-[protein] + ATP = O-phospho-L-threonyl-[protein] + ADP + H(+)</text>
        <dbReference type="Rhea" id="RHEA:46608"/>
        <dbReference type="Rhea" id="RHEA-COMP:11060"/>
        <dbReference type="Rhea" id="RHEA-COMP:11605"/>
        <dbReference type="ChEBI" id="CHEBI:15378"/>
        <dbReference type="ChEBI" id="CHEBI:30013"/>
        <dbReference type="ChEBI" id="CHEBI:30616"/>
        <dbReference type="ChEBI" id="CHEBI:61977"/>
        <dbReference type="ChEBI" id="CHEBI:456216"/>
        <dbReference type="EC" id="2.7.11.1"/>
    </reaction>
</comment>
<keyword evidence="4" id="KW-0808">Transferase</keyword>
<dbReference type="OMA" id="TEDATEX"/>
<evidence type="ECO:0000256" key="10">
    <source>
        <dbReference type="PROSITE-ProRule" id="PRU10141"/>
    </source>
</evidence>
<dbReference type="PANTHER" id="PTHR24346">
    <property type="entry name" value="MAP/MICROTUBULE AFFINITY-REGULATING KINASE"/>
    <property type="match status" value="1"/>
</dbReference>
<evidence type="ECO:0000256" key="5">
    <source>
        <dbReference type="ARBA" id="ARBA00022741"/>
    </source>
</evidence>
<dbReference type="PROSITE" id="PS00108">
    <property type="entry name" value="PROTEIN_KINASE_ST"/>
    <property type="match status" value="1"/>
</dbReference>
<evidence type="ECO:0000256" key="7">
    <source>
        <dbReference type="ARBA" id="ARBA00022840"/>
    </source>
</evidence>
<dbReference type="InterPro" id="IPR008271">
    <property type="entry name" value="Ser/Thr_kinase_AS"/>
</dbReference>
<proteinExistence type="inferred from homology"/>
<dbReference type="OrthoDB" id="539158at2759"/>
<comment type="similarity">
    <text evidence="1">Belongs to the protein kinase superfamily. CAMK Ser/Thr protein kinase family. NIM1 subfamily.</text>
</comment>
<dbReference type="InterPro" id="IPR017441">
    <property type="entry name" value="Protein_kinase_ATP_BS"/>
</dbReference>
<dbReference type="GeneID" id="113392767"/>
<organism evidence="13 14">
    <name type="scientific">Vanessa tameamea</name>
    <name type="common">Kamehameha butterfly</name>
    <dbReference type="NCBI Taxonomy" id="334116"/>
    <lineage>
        <taxon>Eukaryota</taxon>
        <taxon>Metazoa</taxon>
        <taxon>Ecdysozoa</taxon>
        <taxon>Arthropoda</taxon>
        <taxon>Hexapoda</taxon>
        <taxon>Insecta</taxon>
        <taxon>Pterygota</taxon>
        <taxon>Neoptera</taxon>
        <taxon>Endopterygota</taxon>
        <taxon>Lepidoptera</taxon>
        <taxon>Glossata</taxon>
        <taxon>Ditrysia</taxon>
        <taxon>Papilionoidea</taxon>
        <taxon>Nymphalidae</taxon>
        <taxon>Nymphalinae</taxon>
        <taxon>Vanessa</taxon>
    </lineage>
</organism>
<dbReference type="Proteomes" id="UP001652626">
    <property type="component" value="Chromosome 10"/>
</dbReference>
<protein>
    <recommendedName>
        <fullName evidence="2">non-specific serine/threonine protein kinase</fullName>
        <ecNumber evidence="2">2.7.11.1</ecNumber>
    </recommendedName>
</protein>
<gene>
    <name evidence="14" type="primary">Grp</name>
</gene>
<dbReference type="InterPro" id="IPR000719">
    <property type="entry name" value="Prot_kinase_dom"/>
</dbReference>
<dbReference type="PROSITE" id="PS00107">
    <property type="entry name" value="PROTEIN_KINASE_ATP"/>
    <property type="match status" value="1"/>
</dbReference>
<sequence>MAAGGEFVEGWLVAQVLGEGAYGEVRLLVHSHSGACVALKAVRAGEGGAREAALHRALRHPHVLRCLGERRHDHLHYLFLEYAQGGELFDRIEPDAGMPPQDARRYWRQLAAGLHYLHSRGVAHRDIKPENLLLDNDDNLKISDFGMATLFRHGSRERLLARVCGTVPYAAPEVLRAETRPYRAPPADLWAAALVLLAMLAGELPWERASLEDPRYALWSAWAEAERADAAVPGGVWRKLSAGALALLRRALRPDAARRPALEALLEHRWLTQSDIDLAQPREGTKRVWSSQPLMAAEAGAGDQDAVVLSAADMDALLSYSQPAHTDDLLLSTPPDATQGTQPGLLQRLVRRMTRVWMRCDDTAALKALTDLLDEKRYVWRRVHPRILAIDCGDEVRMRAWALRVCQEDSEAHSVLEFRRSRGCGLAFKRRYLELRRSLQPLSTPPPPRADMLSAPLYALEPMDTAMDLS</sequence>
<keyword evidence="7 10" id="KW-0067">ATP-binding</keyword>
<dbReference type="EC" id="2.7.11.1" evidence="2"/>
<evidence type="ECO:0000256" key="1">
    <source>
        <dbReference type="ARBA" id="ARBA00010791"/>
    </source>
</evidence>
<dbReference type="Pfam" id="PF00069">
    <property type="entry name" value="Pkinase"/>
    <property type="match status" value="1"/>
</dbReference>
<dbReference type="PROSITE" id="PS50011">
    <property type="entry name" value="PROTEIN_KINASE_DOM"/>
    <property type="match status" value="1"/>
</dbReference>
<evidence type="ECO:0000256" key="8">
    <source>
        <dbReference type="ARBA" id="ARBA00047899"/>
    </source>
</evidence>
<dbReference type="GO" id="GO:0004674">
    <property type="term" value="F:protein serine/threonine kinase activity"/>
    <property type="evidence" value="ECO:0007669"/>
    <property type="project" value="UniProtKB-KW"/>
</dbReference>
<reference evidence="14" key="1">
    <citation type="submission" date="2025-08" db="UniProtKB">
        <authorList>
            <consortium name="RefSeq"/>
        </authorList>
    </citation>
    <scope>IDENTIFICATION</scope>
    <source>
        <tissue evidence="14">Whole body</tissue>
    </source>
</reference>
<evidence type="ECO:0000313" key="13">
    <source>
        <dbReference type="Proteomes" id="UP001652626"/>
    </source>
</evidence>
<dbReference type="PANTHER" id="PTHR24346:SF107">
    <property type="entry name" value="SERINE_THREONINE-PROTEIN KINASE CHK1"/>
    <property type="match status" value="1"/>
</dbReference>
<dbReference type="RefSeq" id="XP_026485124.2">
    <property type="nucleotide sequence ID" value="XM_026629339.2"/>
</dbReference>
<feature type="domain" description="Protein kinase" evidence="12">
    <location>
        <begin position="11"/>
        <end position="271"/>
    </location>
</feature>
<dbReference type="GO" id="GO:0035556">
    <property type="term" value="P:intracellular signal transduction"/>
    <property type="evidence" value="ECO:0007669"/>
    <property type="project" value="TreeGrafter"/>
</dbReference>
<evidence type="ECO:0000256" key="11">
    <source>
        <dbReference type="RuleBase" id="RU000304"/>
    </source>
</evidence>
<dbReference type="AlphaFoldDB" id="A0A8B8HJV8"/>
<evidence type="ECO:0000256" key="3">
    <source>
        <dbReference type="ARBA" id="ARBA00022527"/>
    </source>
</evidence>
<evidence type="ECO:0000259" key="12">
    <source>
        <dbReference type="PROSITE" id="PS50011"/>
    </source>
</evidence>
<keyword evidence="6 14" id="KW-0418">Kinase</keyword>
<keyword evidence="3 11" id="KW-0723">Serine/threonine-protein kinase</keyword>
<dbReference type="Gene3D" id="1.10.510.10">
    <property type="entry name" value="Transferase(Phosphotransferase) domain 1"/>
    <property type="match status" value="1"/>
</dbReference>